<accession>A0A5M6DSL3</accession>
<evidence type="ECO:0000313" key="1">
    <source>
        <dbReference type="EMBL" id="KAA5549222.1"/>
    </source>
</evidence>
<dbReference type="EMBL" id="VWSF01000001">
    <property type="protein sequence ID" value="KAA5549222.1"/>
    <property type="molecule type" value="Genomic_DNA"/>
</dbReference>
<gene>
    <name evidence="1" type="ORF">F0145_01110</name>
</gene>
<comment type="caution">
    <text evidence="1">The sequence shown here is derived from an EMBL/GenBank/DDBJ whole genome shotgun (WGS) entry which is preliminary data.</text>
</comment>
<dbReference type="Proteomes" id="UP000323426">
    <property type="component" value="Unassembled WGS sequence"/>
</dbReference>
<evidence type="ECO:0000313" key="2">
    <source>
        <dbReference type="Proteomes" id="UP000323426"/>
    </source>
</evidence>
<dbReference type="RefSeq" id="WP_150086218.1">
    <property type="nucleotide sequence ID" value="NZ_VWSF01000001.1"/>
</dbReference>
<name>A0A5M6DSL3_9BACT</name>
<organism evidence="1 2">
    <name type="scientific">Adhaeribacter rhizoryzae</name>
    <dbReference type="NCBI Taxonomy" id="2607907"/>
    <lineage>
        <taxon>Bacteria</taxon>
        <taxon>Pseudomonadati</taxon>
        <taxon>Bacteroidota</taxon>
        <taxon>Cytophagia</taxon>
        <taxon>Cytophagales</taxon>
        <taxon>Hymenobacteraceae</taxon>
        <taxon>Adhaeribacter</taxon>
    </lineage>
</organism>
<sequence length="164" mass="18896">MRFIFVVGLFLTFSIPGFGQVFGFEQLISLTKRDSAQVSSYVAEKKWVLNEAKTPTENTAGRITWKHSALSKSDQFAQYWLVYFYKENKCRRLSYATLDAKTFEALKRQVASKNMRKISSKNSKGLSQTQYQWGTYTVTLEQNSNSVDQENKPIKSFEITIDTI</sequence>
<dbReference type="AlphaFoldDB" id="A0A5M6DSL3"/>
<keyword evidence="2" id="KW-1185">Reference proteome</keyword>
<proteinExistence type="predicted"/>
<reference evidence="1 2" key="1">
    <citation type="submission" date="2019-09" db="EMBL/GenBank/DDBJ databases">
        <title>Genome sequence and assembly of Adhaeribacter sp.</title>
        <authorList>
            <person name="Chhetri G."/>
        </authorList>
    </citation>
    <scope>NUCLEOTIDE SEQUENCE [LARGE SCALE GENOMIC DNA]</scope>
    <source>
        <strain evidence="1 2">DK36</strain>
    </source>
</reference>
<protein>
    <submittedName>
        <fullName evidence="1">Uncharacterized protein</fullName>
    </submittedName>
</protein>